<feature type="transmembrane region" description="Helical" evidence="6">
    <location>
        <begin position="219"/>
        <end position="238"/>
    </location>
</feature>
<evidence type="ECO:0000256" key="2">
    <source>
        <dbReference type="ARBA" id="ARBA00022475"/>
    </source>
</evidence>
<sequence length="321" mass="34149">MEEQTIQENKLLNYFKNNVSKATLFLVLFAMWGILSILSPYFLTYNNIFNLVRQTSVIAVVATGMTFVIISGGIDLSVGSIVGVSGIIVSMLLLNGVPIILAIVITLLVTLLLGAVTGMFIYEGNVPPFIATLGMMSMARGLALLLSGGQILTGLPGAFISFAQITFLGIPMLTIVLIIVVALAFFVLTRTRFGRNVYTIGSSDEVARLSGINMRVNYYAIYMLNAFLSGIAGIMLTSRLSSGIPTSGNMYELDAIASVVIGGASLSGAEGSVLGTIIGALIMSTLRNGGNLLGVDPFWLRMATGLLIVLAVLFDQVRKKQ</sequence>
<dbReference type="PANTHER" id="PTHR32196">
    <property type="entry name" value="ABC TRANSPORTER PERMEASE PROTEIN YPHD-RELATED-RELATED"/>
    <property type="match status" value="1"/>
</dbReference>
<evidence type="ECO:0000313" key="7">
    <source>
        <dbReference type="EMBL" id="TDO85896.1"/>
    </source>
</evidence>
<dbReference type="InterPro" id="IPR001851">
    <property type="entry name" value="ABC_transp_permease"/>
</dbReference>
<comment type="caution">
    <text evidence="7">The sequence shown here is derived from an EMBL/GenBank/DDBJ whole genome shotgun (WGS) entry which is preliminary data.</text>
</comment>
<dbReference type="RefSeq" id="WP_208107531.1">
    <property type="nucleotide sequence ID" value="NZ_SNWX01000016.1"/>
</dbReference>
<keyword evidence="5 6" id="KW-0472">Membrane</keyword>
<proteinExistence type="predicted"/>
<keyword evidence="4 6" id="KW-1133">Transmembrane helix</keyword>
<dbReference type="AlphaFoldDB" id="A0A4R6LN67"/>
<evidence type="ECO:0000256" key="6">
    <source>
        <dbReference type="SAM" id="Phobius"/>
    </source>
</evidence>
<protein>
    <submittedName>
        <fullName evidence="7">Monosaccharide ABC transporter membrane protein (CUT2 family)</fullName>
    </submittedName>
</protein>
<keyword evidence="3 6" id="KW-0812">Transmembrane</keyword>
<evidence type="ECO:0000256" key="5">
    <source>
        <dbReference type="ARBA" id="ARBA00023136"/>
    </source>
</evidence>
<evidence type="ECO:0000256" key="1">
    <source>
        <dbReference type="ARBA" id="ARBA00004651"/>
    </source>
</evidence>
<evidence type="ECO:0000313" key="8">
    <source>
        <dbReference type="Proteomes" id="UP000295064"/>
    </source>
</evidence>
<dbReference type="PANTHER" id="PTHR32196:SF72">
    <property type="entry name" value="RIBOSE IMPORT PERMEASE PROTEIN RBSC"/>
    <property type="match status" value="1"/>
</dbReference>
<dbReference type="Proteomes" id="UP000295064">
    <property type="component" value="Unassembled WGS sequence"/>
</dbReference>
<feature type="transmembrane region" description="Helical" evidence="6">
    <location>
        <begin position="99"/>
        <end position="122"/>
    </location>
</feature>
<comment type="subcellular location">
    <subcellularLocation>
        <location evidence="1">Cell membrane</location>
        <topology evidence="1">Multi-pass membrane protein</topology>
    </subcellularLocation>
</comment>
<feature type="transmembrane region" description="Helical" evidence="6">
    <location>
        <begin position="51"/>
        <end position="70"/>
    </location>
</feature>
<evidence type="ECO:0000256" key="3">
    <source>
        <dbReference type="ARBA" id="ARBA00022692"/>
    </source>
</evidence>
<dbReference type="CDD" id="cd06579">
    <property type="entry name" value="TM_PBP1_transp_AraH_like"/>
    <property type="match status" value="1"/>
</dbReference>
<feature type="transmembrane region" description="Helical" evidence="6">
    <location>
        <begin position="158"/>
        <end position="188"/>
    </location>
</feature>
<dbReference type="GO" id="GO:0022857">
    <property type="term" value="F:transmembrane transporter activity"/>
    <property type="evidence" value="ECO:0007669"/>
    <property type="project" value="InterPro"/>
</dbReference>
<keyword evidence="2" id="KW-1003">Cell membrane</keyword>
<accession>A0A4R6LN67</accession>
<name>A0A4R6LN67_9FIRM</name>
<evidence type="ECO:0000256" key="4">
    <source>
        <dbReference type="ARBA" id="ARBA00022989"/>
    </source>
</evidence>
<organism evidence="7 8">
    <name type="scientific">Halanaerobium saccharolyticum</name>
    <dbReference type="NCBI Taxonomy" id="43595"/>
    <lineage>
        <taxon>Bacteria</taxon>
        <taxon>Bacillati</taxon>
        <taxon>Bacillota</taxon>
        <taxon>Clostridia</taxon>
        <taxon>Halanaerobiales</taxon>
        <taxon>Halanaerobiaceae</taxon>
        <taxon>Halanaerobium</taxon>
    </lineage>
</organism>
<reference evidence="7 8" key="1">
    <citation type="submission" date="2019-03" db="EMBL/GenBank/DDBJ databases">
        <title>Subsurface microbial communities from deep shales in Ohio and West Virginia, USA.</title>
        <authorList>
            <person name="Wrighton K."/>
        </authorList>
    </citation>
    <scope>NUCLEOTIDE SEQUENCE [LARGE SCALE GENOMIC DNA]</scope>
    <source>
        <strain evidence="7 8">MA284_T2</strain>
    </source>
</reference>
<feature type="transmembrane region" description="Helical" evidence="6">
    <location>
        <begin position="22"/>
        <end position="44"/>
    </location>
</feature>
<gene>
    <name evidence="7" type="ORF">DFR79_11623</name>
</gene>
<feature type="transmembrane region" description="Helical" evidence="6">
    <location>
        <begin position="298"/>
        <end position="317"/>
    </location>
</feature>
<dbReference type="EMBL" id="SNWX01000016">
    <property type="protein sequence ID" value="TDO85896.1"/>
    <property type="molecule type" value="Genomic_DNA"/>
</dbReference>
<dbReference type="GO" id="GO:0005886">
    <property type="term" value="C:plasma membrane"/>
    <property type="evidence" value="ECO:0007669"/>
    <property type="project" value="UniProtKB-SubCell"/>
</dbReference>
<dbReference type="Pfam" id="PF02653">
    <property type="entry name" value="BPD_transp_2"/>
    <property type="match status" value="1"/>
</dbReference>